<accession>A0A498JUH6</accession>
<evidence type="ECO:0000313" key="6">
    <source>
        <dbReference type="Proteomes" id="UP000290289"/>
    </source>
</evidence>
<sequence length="84" mass="9854">MERNFGLVLFFMIILITSREMVMHSEAKICSEPSKTFKGICIIQRNCMVRRHSEGYGYGKCSHVLRRCMFYKPCDLDQTTHEIS</sequence>
<evidence type="ECO:0000313" key="5">
    <source>
        <dbReference type="EMBL" id="RXH98587.1"/>
    </source>
</evidence>
<feature type="domain" description="Knottins-like" evidence="4">
    <location>
        <begin position="28"/>
        <end position="74"/>
    </location>
</feature>
<dbReference type="SMR" id="A0A498JUH6"/>
<keyword evidence="2" id="KW-0295">Fungicide</keyword>
<keyword evidence="3" id="KW-0732">Signal</keyword>
<dbReference type="Gene3D" id="3.30.30.10">
    <property type="entry name" value="Knottin, scorpion toxin-like"/>
    <property type="match status" value="1"/>
</dbReference>
<dbReference type="AlphaFoldDB" id="A0A498JUH6"/>
<evidence type="ECO:0000256" key="3">
    <source>
        <dbReference type="SAM" id="SignalP"/>
    </source>
</evidence>
<dbReference type="Pfam" id="PF00304">
    <property type="entry name" value="Gamma-thionin"/>
    <property type="match status" value="1"/>
</dbReference>
<dbReference type="Proteomes" id="UP000290289">
    <property type="component" value="Chromosome 5"/>
</dbReference>
<keyword evidence="6" id="KW-1185">Reference proteome</keyword>
<dbReference type="InterPro" id="IPR036574">
    <property type="entry name" value="Scorpion_toxin-like_sf"/>
</dbReference>
<dbReference type="SUPFAM" id="SSF57095">
    <property type="entry name" value="Scorpion toxin-like"/>
    <property type="match status" value="1"/>
</dbReference>
<gene>
    <name evidence="5" type="ORF">DVH24_010912</name>
</gene>
<evidence type="ECO:0000256" key="2">
    <source>
        <dbReference type="ARBA" id="ARBA00022577"/>
    </source>
</evidence>
<evidence type="ECO:0000256" key="1">
    <source>
        <dbReference type="ARBA" id="ARBA00022529"/>
    </source>
</evidence>
<reference evidence="5 6" key="1">
    <citation type="submission" date="2018-10" db="EMBL/GenBank/DDBJ databases">
        <title>A high-quality apple genome assembly.</title>
        <authorList>
            <person name="Hu J."/>
        </authorList>
    </citation>
    <scope>NUCLEOTIDE SEQUENCE [LARGE SCALE GENOMIC DNA]</scope>
    <source>
        <strain evidence="6">cv. HFTH1</strain>
        <tissue evidence="5">Young leaf</tissue>
    </source>
</reference>
<feature type="signal peptide" evidence="3">
    <location>
        <begin position="1"/>
        <end position="27"/>
    </location>
</feature>
<dbReference type="InterPro" id="IPR003614">
    <property type="entry name" value="Knottins"/>
</dbReference>
<protein>
    <recommendedName>
        <fullName evidence="4">Knottins-like domain-containing protein</fullName>
    </recommendedName>
</protein>
<feature type="chain" id="PRO_5019711672" description="Knottins-like domain-containing protein" evidence="3">
    <location>
        <begin position="28"/>
        <end position="84"/>
    </location>
</feature>
<comment type="caution">
    <text evidence="5">The sequence shown here is derived from an EMBL/GenBank/DDBJ whole genome shotgun (WGS) entry which is preliminary data.</text>
</comment>
<organism evidence="5 6">
    <name type="scientific">Malus domestica</name>
    <name type="common">Apple</name>
    <name type="synonym">Pyrus malus</name>
    <dbReference type="NCBI Taxonomy" id="3750"/>
    <lineage>
        <taxon>Eukaryota</taxon>
        <taxon>Viridiplantae</taxon>
        <taxon>Streptophyta</taxon>
        <taxon>Embryophyta</taxon>
        <taxon>Tracheophyta</taxon>
        <taxon>Spermatophyta</taxon>
        <taxon>Magnoliopsida</taxon>
        <taxon>eudicotyledons</taxon>
        <taxon>Gunneridae</taxon>
        <taxon>Pentapetalae</taxon>
        <taxon>rosids</taxon>
        <taxon>fabids</taxon>
        <taxon>Rosales</taxon>
        <taxon>Rosaceae</taxon>
        <taxon>Amygdaloideae</taxon>
        <taxon>Maleae</taxon>
        <taxon>Malus</taxon>
    </lineage>
</organism>
<proteinExistence type="predicted"/>
<dbReference type="EMBL" id="RDQH01000331">
    <property type="protein sequence ID" value="RXH98587.1"/>
    <property type="molecule type" value="Genomic_DNA"/>
</dbReference>
<evidence type="ECO:0000259" key="4">
    <source>
        <dbReference type="Pfam" id="PF00304"/>
    </source>
</evidence>
<name>A0A498JUH6_MALDO</name>
<keyword evidence="1" id="KW-0929">Antimicrobial</keyword>